<protein>
    <submittedName>
        <fullName evidence="1">Uncharacterized protein</fullName>
    </submittedName>
</protein>
<reference evidence="2" key="1">
    <citation type="submission" date="2020-05" db="EMBL/GenBank/DDBJ databases">
        <title>Frigoriglobus tundricola gen. nov., sp. nov., a psychrotolerant cellulolytic planctomycete of the family Gemmataceae with two divergent copies of 16S rRNA gene.</title>
        <authorList>
            <person name="Kulichevskaya I.S."/>
            <person name="Ivanova A.A."/>
            <person name="Naumoff D.G."/>
            <person name="Beletsky A.V."/>
            <person name="Rijpstra W.I.C."/>
            <person name="Sinninghe Damste J.S."/>
            <person name="Mardanov A.V."/>
            <person name="Ravin N.V."/>
            <person name="Dedysh S.N."/>
        </authorList>
    </citation>
    <scope>NUCLEOTIDE SEQUENCE [LARGE SCALE GENOMIC DNA]</scope>
    <source>
        <strain evidence="2">PL17</strain>
    </source>
</reference>
<dbReference type="EMBL" id="CP053452">
    <property type="protein sequence ID" value="QJW96445.1"/>
    <property type="molecule type" value="Genomic_DNA"/>
</dbReference>
<evidence type="ECO:0000313" key="1">
    <source>
        <dbReference type="EMBL" id="QJW96445.1"/>
    </source>
</evidence>
<dbReference type="Proteomes" id="UP000503447">
    <property type="component" value="Chromosome"/>
</dbReference>
<keyword evidence="2" id="KW-1185">Reference proteome</keyword>
<name>A0A6M5YQY7_9BACT</name>
<proteinExistence type="predicted"/>
<dbReference type="KEGG" id="ftj:FTUN_4002"/>
<organism evidence="1 2">
    <name type="scientific">Frigoriglobus tundricola</name>
    <dbReference type="NCBI Taxonomy" id="2774151"/>
    <lineage>
        <taxon>Bacteria</taxon>
        <taxon>Pseudomonadati</taxon>
        <taxon>Planctomycetota</taxon>
        <taxon>Planctomycetia</taxon>
        <taxon>Gemmatales</taxon>
        <taxon>Gemmataceae</taxon>
        <taxon>Frigoriglobus</taxon>
    </lineage>
</organism>
<sequence>MLIRANWSAKVACAAEFKRPTACAIMARTVGLTLWLSRRRALRRGEKVPPTLGTVAHRFVKREDVPGVDGPRSILVINRMSGATLGTGVLGGDGVVTLLDPCGECAFGQARGQHRRHTLHVREVQLLSIDPRSGSVGRDFPPTQCQLPQFVQKLRRQIDR</sequence>
<evidence type="ECO:0000313" key="2">
    <source>
        <dbReference type="Proteomes" id="UP000503447"/>
    </source>
</evidence>
<dbReference type="AlphaFoldDB" id="A0A6M5YQY7"/>
<gene>
    <name evidence="1" type="ORF">FTUN_4002</name>
</gene>
<accession>A0A6M5YQY7</accession>